<reference evidence="2" key="2">
    <citation type="submission" date="2011-02" db="EMBL/GenBank/DDBJ databases">
        <title>The complete genome of Syntrophobotulus glycolicus DSM 8271.</title>
        <authorList>
            <person name="Lucas S."/>
            <person name="Copeland A."/>
            <person name="Lapidus A."/>
            <person name="Bruce D."/>
            <person name="Goodwin L."/>
            <person name="Pitluck S."/>
            <person name="Kyrpides N."/>
            <person name="Mavromatis K."/>
            <person name="Pagani I."/>
            <person name="Ivanova N."/>
            <person name="Mikhailova N."/>
            <person name="Chertkov O."/>
            <person name="Held B."/>
            <person name="Detter J.C."/>
            <person name="Tapia R."/>
            <person name="Han C."/>
            <person name="Land M."/>
            <person name="Hauser L."/>
            <person name="Markowitz V."/>
            <person name="Cheng J.-F."/>
            <person name="Hugenholtz P."/>
            <person name="Woyke T."/>
            <person name="Wu D."/>
            <person name="Spring S."/>
            <person name="Schroeder M."/>
            <person name="Brambilla E."/>
            <person name="Klenk H.-P."/>
            <person name="Eisen J.A."/>
        </authorList>
    </citation>
    <scope>NUCLEOTIDE SEQUENCE [LARGE SCALE GENOMIC DNA]</scope>
    <source>
        <strain evidence="2">DSM 8271 / FlGlyR</strain>
    </source>
</reference>
<dbReference type="KEGG" id="sgy:Sgly_1445"/>
<evidence type="ECO:0000313" key="1">
    <source>
        <dbReference type="EMBL" id="ADY55747.1"/>
    </source>
</evidence>
<keyword evidence="2" id="KW-1185">Reference proteome</keyword>
<proteinExistence type="predicted"/>
<evidence type="ECO:0000313" key="2">
    <source>
        <dbReference type="Proteomes" id="UP000007488"/>
    </source>
</evidence>
<dbReference type="EMBL" id="CP002547">
    <property type="protein sequence ID" value="ADY55747.1"/>
    <property type="molecule type" value="Genomic_DNA"/>
</dbReference>
<sequence length="69" mass="7912">MSGWADLVGTKVQGYDRYPTPVSNMSFDKNQCTWYCWNRANWQAGKQLSFNSSVSYFLSTVQVAVQSLY</sequence>
<accession>F0SWI1</accession>
<dbReference type="HOGENOM" id="CLU_2774476_0_0_9"/>
<gene>
    <name evidence="1" type="ordered locus">Sgly_1445</name>
</gene>
<name>F0SWI1_SYNGF</name>
<protein>
    <submittedName>
        <fullName evidence="1">Uncharacterized protein</fullName>
    </submittedName>
</protein>
<organism evidence="1 2">
    <name type="scientific">Syntrophobotulus glycolicus (strain DSM 8271 / FlGlyR)</name>
    <dbReference type="NCBI Taxonomy" id="645991"/>
    <lineage>
        <taxon>Bacteria</taxon>
        <taxon>Bacillati</taxon>
        <taxon>Bacillota</taxon>
        <taxon>Clostridia</taxon>
        <taxon>Eubacteriales</taxon>
        <taxon>Desulfitobacteriaceae</taxon>
        <taxon>Syntrophobotulus</taxon>
    </lineage>
</organism>
<reference evidence="1 2" key="1">
    <citation type="journal article" date="2011" name="Stand. Genomic Sci.">
        <title>Complete genome sequence of Syntrophobotulus glycolicus type strain (FlGlyR).</title>
        <authorList>
            <person name="Han C."/>
            <person name="Mwirichia R."/>
            <person name="Chertkov O."/>
            <person name="Held B."/>
            <person name="Lapidus A."/>
            <person name="Nolan M."/>
            <person name="Lucas S."/>
            <person name="Hammon N."/>
            <person name="Deshpande S."/>
            <person name="Cheng J.F."/>
            <person name="Tapia R."/>
            <person name="Goodwin L."/>
            <person name="Pitluck S."/>
            <person name="Huntemann M."/>
            <person name="Liolios K."/>
            <person name="Ivanova N."/>
            <person name="Pagani I."/>
            <person name="Mavromatis K."/>
            <person name="Ovchinikova G."/>
            <person name="Pati A."/>
            <person name="Chen A."/>
            <person name="Palaniappan K."/>
            <person name="Land M."/>
            <person name="Hauser L."/>
            <person name="Brambilla E.M."/>
            <person name="Rohde M."/>
            <person name="Spring S."/>
            <person name="Sikorski J."/>
            <person name="Goker M."/>
            <person name="Woyke T."/>
            <person name="Bristow J."/>
            <person name="Eisen J.A."/>
            <person name="Markowitz V."/>
            <person name="Hugenholtz P."/>
            <person name="Kyrpides N.C."/>
            <person name="Klenk H.P."/>
            <person name="Detter J.C."/>
        </authorList>
    </citation>
    <scope>NUCLEOTIDE SEQUENCE [LARGE SCALE GENOMIC DNA]</scope>
    <source>
        <strain evidence="2">DSM 8271 / FlGlyR</strain>
    </source>
</reference>
<dbReference type="RefSeq" id="WP_013624617.1">
    <property type="nucleotide sequence ID" value="NC_015172.1"/>
</dbReference>
<dbReference type="AlphaFoldDB" id="F0SWI1"/>
<dbReference type="Proteomes" id="UP000007488">
    <property type="component" value="Chromosome"/>
</dbReference>